<sequence>MTGPLKAAWGLTAFVIVAGIVLWAVTGRAIFAVFIVLGLLTAVGAWFTGRTAPTGKQTRATGELSYPEEKE</sequence>
<gene>
    <name evidence="3" type="ORF">JD78_02502</name>
</gene>
<keyword evidence="2" id="KW-1133">Transmembrane helix</keyword>
<keyword evidence="4" id="KW-1185">Reference proteome</keyword>
<protein>
    <submittedName>
        <fullName evidence="3">Uncharacterized protein</fullName>
    </submittedName>
</protein>
<name>A0A562IT09_9ACTN</name>
<dbReference type="EMBL" id="VLKF01000001">
    <property type="protein sequence ID" value="TWH73970.1"/>
    <property type="molecule type" value="Genomic_DNA"/>
</dbReference>
<evidence type="ECO:0000256" key="1">
    <source>
        <dbReference type="SAM" id="MobiDB-lite"/>
    </source>
</evidence>
<dbReference type="Proteomes" id="UP000321490">
    <property type="component" value="Unassembled WGS sequence"/>
</dbReference>
<keyword evidence="2" id="KW-0472">Membrane</keyword>
<feature type="transmembrane region" description="Helical" evidence="2">
    <location>
        <begin position="31"/>
        <end position="49"/>
    </location>
</feature>
<dbReference type="RefSeq" id="WP_153360189.1">
    <property type="nucleotide sequence ID" value="NZ_JABGDC010000078.1"/>
</dbReference>
<evidence type="ECO:0000256" key="2">
    <source>
        <dbReference type="SAM" id="Phobius"/>
    </source>
</evidence>
<evidence type="ECO:0000313" key="3">
    <source>
        <dbReference type="EMBL" id="TWH73970.1"/>
    </source>
</evidence>
<proteinExistence type="predicted"/>
<organism evidence="3 4">
    <name type="scientific">Modestobacter roseus</name>
    <dbReference type="NCBI Taxonomy" id="1181884"/>
    <lineage>
        <taxon>Bacteria</taxon>
        <taxon>Bacillati</taxon>
        <taxon>Actinomycetota</taxon>
        <taxon>Actinomycetes</taxon>
        <taxon>Geodermatophilales</taxon>
        <taxon>Geodermatophilaceae</taxon>
        <taxon>Modestobacter</taxon>
    </lineage>
</organism>
<evidence type="ECO:0000313" key="4">
    <source>
        <dbReference type="Proteomes" id="UP000321490"/>
    </source>
</evidence>
<dbReference type="AlphaFoldDB" id="A0A562IT09"/>
<dbReference type="OrthoDB" id="5196154at2"/>
<reference evidence="3 4" key="1">
    <citation type="submission" date="2019-07" db="EMBL/GenBank/DDBJ databases">
        <title>R&amp;d 2014.</title>
        <authorList>
            <person name="Klenk H.-P."/>
        </authorList>
    </citation>
    <scope>NUCLEOTIDE SEQUENCE [LARGE SCALE GENOMIC DNA]</scope>
    <source>
        <strain evidence="3 4">DSM 45764</strain>
    </source>
</reference>
<feature type="region of interest" description="Disordered" evidence="1">
    <location>
        <begin position="51"/>
        <end position="71"/>
    </location>
</feature>
<comment type="caution">
    <text evidence="3">The sequence shown here is derived from an EMBL/GenBank/DDBJ whole genome shotgun (WGS) entry which is preliminary data.</text>
</comment>
<keyword evidence="2" id="KW-0812">Transmembrane</keyword>
<accession>A0A562IT09</accession>
<feature type="transmembrane region" description="Helical" evidence="2">
    <location>
        <begin position="7"/>
        <end position="25"/>
    </location>
</feature>